<keyword evidence="3" id="KW-1185">Reference proteome</keyword>
<organism evidence="2 3">
    <name type="scientific">Polychaeton citri CBS 116435</name>
    <dbReference type="NCBI Taxonomy" id="1314669"/>
    <lineage>
        <taxon>Eukaryota</taxon>
        <taxon>Fungi</taxon>
        <taxon>Dikarya</taxon>
        <taxon>Ascomycota</taxon>
        <taxon>Pezizomycotina</taxon>
        <taxon>Dothideomycetes</taxon>
        <taxon>Dothideomycetidae</taxon>
        <taxon>Capnodiales</taxon>
        <taxon>Capnodiaceae</taxon>
        <taxon>Polychaeton</taxon>
    </lineage>
</organism>
<evidence type="ECO:0000313" key="3">
    <source>
        <dbReference type="Proteomes" id="UP000799441"/>
    </source>
</evidence>
<keyword evidence="1" id="KW-0472">Membrane</keyword>
<comment type="caution">
    <text evidence="2">The sequence shown here is derived from an EMBL/GenBank/DDBJ whole genome shotgun (WGS) entry which is preliminary data.</text>
</comment>
<dbReference type="EMBL" id="MU003778">
    <property type="protein sequence ID" value="KAF2723042.1"/>
    <property type="molecule type" value="Genomic_DNA"/>
</dbReference>
<dbReference type="AlphaFoldDB" id="A0A9P4UP40"/>
<reference evidence="2" key="1">
    <citation type="journal article" date="2020" name="Stud. Mycol.">
        <title>101 Dothideomycetes genomes: a test case for predicting lifestyles and emergence of pathogens.</title>
        <authorList>
            <person name="Haridas S."/>
            <person name="Albert R."/>
            <person name="Binder M."/>
            <person name="Bloem J."/>
            <person name="Labutti K."/>
            <person name="Salamov A."/>
            <person name="Andreopoulos B."/>
            <person name="Baker S."/>
            <person name="Barry K."/>
            <person name="Bills G."/>
            <person name="Bluhm B."/>
            <person name="Cannon C."/>
            <person name="Castanera R."/>
            <person name="Culley D."/>
            <person name="Daum C."/>
            <person name="Ezra D."/>
            <person name="Gonzalez J."/>
            <person name="Henrissat B."/>
            <person name="Kuo A."/>
            <person name="Liang C."/>
            <person name="Lipzen A."/>
            <person name="Lutzoni F."/>
            <person name="Magnuson J."/>
            <person name="Mondo S."/>
            <person name="Nolan M."/>
            <person name="Ohm R."/>
            <person name="Pangilinan J."/>
            <person name="Park H.-J."/>
            <person name="Ramirez L."/>
            <person name="Alfaro M."/>
            <person name="Sun H."/>
            <person name="Tritt A."/>
            <person name="Yoshinaga Y."/>
            <person name="Zwiers L.-H."/>
            <person name="Turgeon B."/>
            <person name="Goodwin S."/>
            <person name="Spatafora J."/>
            <person name="Crous P."/>
            <person name="Grigoriev I."/>
        </authorList>
    </citation>
    <scope>NUCLEOTIDE SEQUENCE</scope>
    <source>
        <strain evidence="2">CBS 116435</strain>
    </source>
</reference>
<gene>
    <name evidence="2" type="ORF">K431DRAFT_31066</name>
</gene>
<sequence>MEIVTHIFRMLNLLHLIGFFVIATAMRGEAFWRVWLMRKGKVIATWLVLLKGERQRTWDTQIAVYVSVHR</sequence>
<protein>
    <submittedName>
        <fullName evidence="2">Uncharacterized protein</fullName>
    </submittedName>
</protein>
<evidence type="ECO:0000256" key="1">
    <source>
        <dbReference type="SAM" id="Phobius"/>
    </source>
</evidence>
<name>A0A9P4UP40_9PEZI</name>
<keyword evidence="1" id="KW-1133">Transmembrane helix</keyword>
<evidence type="ECO:0000313" key="2">
    <source>
        <dbReference type="EMBL" id="KAF2723042.1"/>
    </source>
</evidence>
<keyword evidence="1" id="KW-0812">Transmembrane</keyword>
<proteinExistence type="predicted"/>
<dbReference type="Proteomes" id="UP000799441">
    <property type="component" value="Unassembled WGS sequence"/>
</dbReference>
<accession>A0A9P4UP40</accession>
<feature type="transmembrane region" description="Helical" evidence="1">
    <location>
        <begin position="12"/>
        <end position="32"/>
    </location>
</feature>